<dbReference type="AlphaFoldDB" id="A0A9N9KJ84"/>
<dbReference type="EMBL" id="CAJVQA010063773">
    <property type="protein sequence ID" value="CAG8830297.1"/>
    <property type="molecule type" value="Genomic_DNA"/>
</dbReference>
<evidence type="ECO:0000313" key="1">
    <source>
        <dbReference type="EMBL" id="CAG8830297.1"/>
    </source>
</evidence>
<protein>
    <submittedName>
        <fullName evidence="1">24775_t:CDS:1</fullName>
    </submittedName>
</protein>
<name>A0A9N9KJ84_9GLOM</name>
<comment type="caution">
    <text evidence="1">The sequence shown here is derived from an EMBL/GenBank/DDBJ whole genome shotgun (WGS) entry which is preliminary data.</text>
</comment>
<dbReference type="Proteomes" id="UP000789759">
    <property type="component" value="Unassembled WGS sequence"/>
</dbReference>
<accession>A0A9N9KJ84</accession>
<feature type="non-terminal residue" evidence="1">
    <location>
        <position position="42"/>
    </location>
</feature>
<evidence type="ECO:0000313" key="2">
    <source>
        <dbReference type="Proteomes" id="UP000789759"/>
    </source>
</evidence>
<organism evidence="1 2">
    <name type="scientific">Cetraspora pellucida</name>
    <dbReference type="NCBI Taxonomy" id="1433469"/>
    <lineage>
        <taxon>Eukaryota</taxon>
        <taxon>Fungi</taxon>
        <taxon>Fungi incertae sedis</taxon>
        <taxon>Mucoromycota</taxon>
        <taxon>Glomeromycotina</taxon>
        <taxon>Glomeromycetes</taxon>
        <taxon>Diversisporales</taxon>
        <taxon>Gigasporaceae</taxon>
        <taxon>Cetraspora</taxon>
    </lineage>
</organism>
<keyword evidence="2" id="KW-1185">Reference proteome</keyword>
<reference evidence="1" key="1">
    <citation type="submission" date="2021-06" db="EMBL/GenBank/DDBJ databases">
        <authorList>
            <person name="Kallberg Y."/>
            <person name="Tangrot J."/>
            <person name="Rosling A."/>
        </authorList>
    </citation>
    <scope>NUCLEOTIDE SEQUENCE</scope>
    <source>
        <strain evidence="1">FL966</strain>
    </source>
</reference>
<proteinExistence type="predicted"/>
<sequence>MEGNTYEVRPGSLLGKVLERLTAQSLQRVGNAELVKILETTD</sequence>
<gene>
    <name evidence="1" type="ORF">CPELLU_LOCUS20588</name>
</gene>